<evidence type="ECO:0000313" key="6">
    <source>
        <dbReference type="Proteomes" id="UP000290759"/>
    </source>
</evidence>
<keyword evidence="1" id="KW-0175">Coiled coil</keyword>
<feature type="coiled-coil region" evidence="1">
    <location>
        <begin position="228"/>
        <end position="262"/>
    </location>
</feature>
<keyword evidence="3" id="KW-1133">Transmembrane helix</keyword>
<dbReference type="OrthoDB" id="9811754at2"/>
<keyword evidence="6" id="KW-1185">Reference proteome</keyword>
<dbReference type="SUPFAM" id="SSF111369">
    <property type="entry name" value="HlyD-like secretion proteins"/>
    <property type="match status" value="3"/>
</dbReference>
<feature type="domain" description="Multidrug resistance protein MdtA-like barrel-sandwich hybrid" evidence="4">
    <location>
        <begin position="117"/>
        <end position="311"/>
    </location>
</feature>
<evidence type="ECO:0000256" key="2">
    <source>
        <dbReference type="SAM" id="MobiDB-lite"/>
    </source>
</evidence>
<dbReference type="PANTHER" id="PTHR30386">
    <property type="entry name" value="MEMBRANE FUSION SUBUNIT OF EMRAB-TOLC MULTIDRUG EFFLUX PUMP"/>
    <property type="match status" value="1"/>
</dbReference>
<dbReference type="Pfam" id="PF25917">
    <property type="entry name" value="BSH_RND"/>
    <property type="match status" value="1"/>
</dbReference>
<keyword evidence="3" id="KW-0812">Transmembrane</keyword>
<evidence type="ECO:0000313" key="5">
    <source>
        <dbReference type="EMBL" id="RYC29249.1"/>
    </source>
</evidence>
<dbReference type="Gene3D" id="2.40.30.170">
    <property type="match status" value="1"/>
</dbReference>
<dbReference type="EMBL" id="QYBB01000061">
    <property type="protein sequence ID" value="RYC29249.1"/>
    <property type="molecule type" value="Genomic_DNA"/>
</dbReference>
<name>A0A4Q2TYQ2_9HYPH</name>
<feature type="region of interest" description="Disordered" evidence="2">
    <location>
        <begin position="1"/>
        <end position="73"/>
    </location>
</feature>
<organism evidence="5 6">
    <name type="scientific">Lichenibacterium minor</name>
    <dbReference type="NCBI Taxonomy" id="2316528"/>
    <lineage>
        <taxon>Bacteria</taxon>
        <taxon>Pseudomonadati</taxon>
        <taxon>Pseudomonadota</taxon>
        <taxon>Alphaproteobacteria</taxon>
        <taxon>Hyphomicrobiales</taxon>
        <taxon>Lichenihabitantaceae</taxon>
        <taxon>Lichenibacterium</taxon>
    </lineage>
</organism>
<protein>
    <submittedName>
        <fullName evidence="5">HlyD family secretion protein</fullName>
    </submittedName>
</protein>
<dbReference type="Gene3D" id="1.10.287.470">
    <property type="entry name" value="Helix hairpin bin"/>
    <property type="match status" value="2"/>
</dbReference>
<proteinExistence type="predicted"/>
<dbReference type="GO" id="GO:0055085">
    <property type="term" value="P:transmembrane transport"/>
    <property type="evidence" value="ECO:0007669"/>
    <property type="project" value="InterPro"/>
</dbReference>
<reference evidence="5 6" key="1">
    <citation type="submission" date="2018-12" db="EMBL/GenBank/DDBJ databases">
        <authorList>
            <person name="Grouzdev D.S."/>
            <person name="Krutkina M.S."/>
        </authorList>
    </citation>
    <scope>NUCLEOTIDE SEQUENCE [LARGE SCALE GENOMIC DNA]</scope>
    <source>
        <strain evidence="5 6">RmlP026</strain>
    </source>
</reference>
<dbReference type="Gene3D" id="2.40.50.100">
    <property type="match status" value="1"/>
</dbReference>
<keyword evidence="3" id="KW-0472">Membrane</keyword>
<gene>
    <name evidence="5" type="ORF">D3273_25005</name>
</gene>
<evidence type="ECO:0000256" key="3">
    <source>
        <dbReference type="SAM" id="Phobius"/>
    </source>
</evidence>
<dbReference type="Proteomes" id="UP000290759">
    <property type="component" value="Unassembled WGS sequence"/>
</dbReference>
<evidence type="ECO:0000256" key="1">
    <source>
        <dbReference type="SAM" id="Coils"/>
    </source>
</evidence>
<sequence>MARDDEDRGRPQRDWLSPRDPKAEKPKPKAKPDENAKDDDGKQQKGQGGEDGQQGKGNKNKDGQKDEKQDKNPLPWWPFVLAGLVLLAFIGTVLWLIFRPRPDVWTDDAYVQVHYSTIAPRVSGQVIRVPVEDNQIVKAGDLLAELDPRDYETAVASAEAAVERDRAQVGDVSATVSRQPAIIDEQQASVDAARARLGFAEADARRFTNLATTGAGTNQQHQQADATLQQDQAQLNSALASLDAARKQLDVLKAQRQATEAGVAADRARLEQARLDLSYTRVLAPLDGMVGERSVQVGNYVGPGATIMTVVPLDRVYINANYRETDLLHVRSGQPVTIHVDAYGIDLQGTVDSVAPASGASFAPIPPNNATGNFTKIVQRLAVKIDVAPGQPLAKLLRVGFSVETTIHTGLENVVREQRDTSHRVTAR</sequence>
<reference evidence="5 6" key="2">
    <citation type="submission" date="2019-02" db="EMBL/GenBank/DDBJ databases">
        <title>'Lichenibacterium ramalinii' gen. nov. sp. nov., 'Lichenibacterium minor' gen. nov. sp. nov.</title>
        <authorList>
            <person name="Pankratov T."/>
        </authorList>
    </citation>
    <scope>NUCLEOTIDE SEQUENCE [LARGE SCALE GENOMIC DNA]</scope>
    <source>
        <strain evidence="5 6">RmlP026</strain>
    </source>
</reference>
<dbReference type="InterPro" id="IPR058625">
    <property type="entry name" value="MdtA-like_BSH"/>
</dbReference>
<feature type="compositionally biased region" description="Basic and acidic residues" evidence="2">
    <location>
        <begin position="1"/>
        <end position="43"/>
    </location>
</feature>
<dbReference type="RefSeq" id="WP_129229681.1">
    <property type="nucleotide sequence ID" value="NZ_QYBB01000061.1"/>
</dbReference>
<dbReference type="AlphaFoldDB" id="A0A4Q2TYQ2"/>
<dbReference type="PANTHER" id="PTHR30386:SF24">
    <property type="entry name" value="MULTIDRUG RESISTANCE EFFLUX PUMP"/>
    <property type="match status" value="1"/>
</dbReference>
<evidence type="ECO:0000259" key="4">
    <source>
        <dbReference type="Pfam" id="PF25917"/>
    </source>
</evidence>
<feature type="transmembrane region" description="Helical" evidence="3">
    <location>
        <begin position="76"/>
        <end position="98"/>
    </location>
</feature>
<comment type="caution">
    <text evidence="5">The sequence shown here is derived from an EMBL/GenBank/DDBJ whole genome shotgun (WGS) entry which is preliminary data.</text>
</comment>
<accession>A0A4Q2TYQ2</accession>
<feature type="compositionally biased region" description="Gly residues" evidence="2">
    <location>
        <begin position="46"/>
        <end position="55"/>
    </location>
</feature>
<feature type="compositionally biased region" description="Basic and acidic residues" evidence="2">
    <location>
        <begin position="59"/>
        <end position="71"/>
    </location>
</feature>
<dbReference type="InterPro" id="IPR050739">
    <property type="entry name" value="MFP"/>
</dbReference>